<evidence type="ECO:0000313" key="3">
    <source>
        <dbReference type="Proteomes" id="UP001370490"/>
    </source>
</evidence>
<dbReference type="EMBL" id="JBAMMX010000007">
    <property type="protein sequence ID" value="KAK6935723.1"/>
    <property type="molecule type" value="Genomic_DNA"/>
</dbReference>
<dbReference type="GO" id="GO:0006629">
    <property type="term" value="P:lipid metabolic process"/>
    <property type="evidence" value="ECO:0007669"/>
    <property type="project" value="UniProtKB-ARBA"/>
</dbReference>
<dbReference type="InterPro" id="IPR055222">
    <property type="entry name" value="PRISE-like_Rossmann-fold"/>
</dbReference>
<accession>A0AAN8VIJ6</accession>
<dbReference type="Pfam" id="PF22917">
    <property type="entry name" value="PRISE"/>
    <property type="match status" value="1"/>
</dbReference>
<dbReference type="SUPFAM" id="SSF51735">
    <property type="entry name" value="NAD(P)-binding Rossmann-fold domains"/>
    <property type="match status" value="1"/>
</dbReference>
<comment type="caution">
    <text evidence="2">The sequence shown here is derived from an EMBL/GenBank/DDBJ whole genome shotgun (WGS) entry which is preliminary data.</text>
</comment>
<dbReference type="CDD" id="cd08948">
    <property type="entry name" value="5beta-POR_like_SDR_a"/>
    <property type="match status" value="1"/>
</dbReference>
<dbReference type="AlphaFoldDB" id="A0AAN8VIJ6"/>
<dbReference type="GO" id="GO:0016627">
    <property type="term" value="F:oxidoreductase activity, acting on the CH-CH group of donors"/>
    <property type="evidence" value="ECO:0007669"/>
    <property type="project" value="UniProtKB-ARBA"/>
</dbReference>
<organism evidence="2 3">
    <name type="scientific">Dillenia turbinata</name>
    <dbReference type="NCBI Taxonomy" id="194707"/>
    <lineage>
        <taxon>Eukaryota</taxon>
        <taxon>Viridiplantae</taxon>
        <taxon>Streptophyta</taxon>
        <taxon>Embryophyta</taxon>
        <taxon>Tracheophyta</taxon>
        <taxon>Spermatophyta</taxon>
        <taxon>Magnoliopsida</taxon>
        <taxon>eudicotyledons</taxon>
        <taxon>Gunneridae</taxon>
        <taxon>Pentapetalae</taxon>
        <taxon>Dilleniales</taxon>
        <taxon>Dilleniaceae</taxon>
        <taxon>Dillenia</taxon>
    </lineage>
</organism>
<evidence type="ECO:0000313" key="2">
    <source>
        <dbReference type="EMBL" id="KAK6935723.1"/>
    </source>
</evidence>
<proteinExistence type="predicted"/>
<gene>
    <name evidence="2" type="ORF">RJ641_032753</name>
</gene>
<reference evidence="2 3" key="1">
    <citation type="submission" date="2023-12" db="EMBL/GenBank/DDBJ databases">
        <title>A high-quality genome assembly for Dillenia turbinata (Dilleniales).</title>
        <authorList>
            <person name="Chanderbali A."/>
        </authorList>
    </citation>
    <scope>NUCLEOTIDE SEQUENCE [LARGE SCALE GENOMIC DNA]</scope>
    <source>
        <strain evidence="2">LSX21</strain>
        <tissue evidence="2">Leaf</tissue>
    </source>
</reference>
<dbReference type="InterPro" id="IPR036291">
    <property type="entry name" value="NAD(P)-bd_dom_sf"/>
</dbReference>
<dbReference type="Proteomes" id="UP001370490">
    <property type="component" value="Unassembled WGS sequence"/>
</dbReference>
<feature type="domain" description="PRISE-like Rossmann-fold" evidence="1">
    <location>
        <begin position="70"/>
        <end position="325"/>
    </location>
</feature>
<dbReference type="Gene3D" id="3.40.50.720">
    <property type="entry name" value="NAD(P)-binding Rossmann-like Domain"/>
    <property type="match status" value="1"/>
</dbReference>
<name>A0AAN8VIJ6_9MAGN</name>
<keyword evidence="3" id="KW-1185">Reference proteome</keyword>
<sequence length="375" mass="42973">MAVSSKTDIEHVALIVGVTGLVGRELIRNLVTKSRWKIYGVARKPDLLKPIEHPNYQFISCDLLNPLDTQKKLSSLGDVTHIFWVTWSSQFQIDTKECCDQNKAMLSNALDALLPNAKALKHVSLQTGTKHYVSLQGPFDDANSRIFDENSPRVSGDYNFYYHLEDMLKERLAHKVAWSVHRPGLLLGCSQISYFNFIGCLCVYGTLCKHLNLPFLFGGTRERWEETHIDGSDGRLVAEQHIWAATNNEICSRDEQAFNATNGTSFTWKEIWPALGDKFGVAVKEEEMFSEGLLFSNEMADKGPIWQEIVAKEGLQRTEMEDLANWPFLDSLFRCPFKLLASREKADRYGFTRRYRTLDSIMYWIDVMRDEKLIP</sequence>
<protein>
    <submittedName>
        <fullName evidence="2">NAD-dependent epimerase/dehydratase</fullName>
    </submittedName>
</protein>
<evidence type="ECO:0000259" key="1">
    <source>
        <dbReference type="Pfam" id="PF22917"/>
    </source>
</evidence>
<dbReference type="PANTHER" id="PTHR32487">
    <property type="entry name" value="3-OXO-DELTA(4,5)-STEROID 5-BETA-REDUCTASE"/>
    <property type="match status" value="1"/>
</dbReference>
<dbReference type="PANTHER" id="PTHR32487:SF12">
    <property type="entry name" value="3-OXO-DELTA(4,5)-STEROID 5-BETA-REDUCTASE"/>
    <property type="match status" value="1"/>
</dbReference>